<gene>
    <name evidence="12" type="ORF">CERSUDRAFT_116841</name>
</gene>
<evidence type="ECO:0000256" key="8">
    <source>
        <dbReference type="RuleBase" id="RU003857"/>
    </source>
</evidence>
<evidence type="ECO:0000256" key="7">
    <source>
        <dbReference type="ARBA" id="ARBA00023303"/>
    </source>
</evidence>
<evidence type="ECO:0000256" key="5">
    <source>
        <dbReference type="ARBA" id="ARBA00023065"/>
    </source>
</evidence>
<feature type="transmembrane region" description="Helical" evidence="10">
    <location>
        <begin position="620"/>
        <end position="639"/>
    </location>
</feature>
<reference evidence="12 13" key="1">
    <citation type="journal article" date="2012" name="Proc. Natl. Acad. Sci. U.S.A.">
        <title>Comparative genomics of Ceriporiopsis subvermispora and Phanerochaete chrysosporium provide insight into selective ligninolysis.</title>
        <authorList>
            <person name="Fernandez-Fueyo E."/>
            <person name="Ruiz-Duenas F.J."/>
            <person name="Ferreira P."/>
            <person name="Floudas D."/>
            <person name="Hibbett D.S."/>
            <person name="Canessa P."/>
            <person name="Larrondo L.F."/>
            <person name="James T.Y."/>
            <person name="Seelenfreund D."/>
            <person name="Lobos S."/>
            <person name="Polanco R."/>
            <person name="Tello M."/>
            <person name="Honda Y."/>
            <person name="Watanabe T."/>
            <person name="Watanabe T."/>
            <person name="Ryu J.S."/>
            <person name="Kubicek C.P."/>
            <person name="Schmoll M."/>
            <person name="Gaskell J."/>
            <person name="Hammel K.E."/>
            <person name="St John F.J."/>
            <person name="Vanden Wymelenberg A."/>
            <person name="Sabat G."/>
            <person name="Splinter BonDurant S."/>
            <person name="Syed K."/>
            <person name="Yadav J.S."/>
            <person name="Doddapaneni H."/>
            <person name="Subramanian V."/>
            <person name="Lavin J.L."/>
            <person name="Oguiza J.A."/>
            <person name="Perez G."/>
            <person name="Pisabarro A.G."/>
            <person name="Ramirez L."/>
            <person name="Santoyo F."/>
            <person name="Master E."/>
            <person name="Coutinho P.M."/>
            <person name="Henrissat B."/>
            <person name="Lombard V."/>
            <person name="Magnuson J.K."/>
            <person name="Kuees U."/>
            <person name="Hori C."/>
            <person name="Igarashi K."/>
            <person name="Samejima M."/>
            <person name="Held B.W."/>
            <person name="Barry K.W."/>
            <person name="LaButti K.M."/>
            <person name="Lapidus A."/>
            <person name="Lindquist E.A."/>
            <person name="Lucas S.M."/>
            <person name="Riley R."/>
            <person name="Salamov A.A."/>
            <person name="Hoffmeister D."/>
            <person name="Schwenk D."/>
            <person name="Hadar Y."/>
            <person name="Yarden O."/>
            <person name="de Vries R.P."/>
            <person name="Wiebenga A."/>
            <person name="Stenlid J."/>
            <person name="Eastwood D."/>
            <person name="Grigoriev I.V."/>
            <person name="Berka R.M."/>
            <person name="Blanchette R.A."/>
            <person name="Kersten P."/>
            <person name="Martinez A.T."/>
            <person name="Vicuna R."/>
            <person name="Cullen D."/>
        </authorList>
    </citation>
    <scope>NUCLEOTIDE SEQUENCE [LARGE SCALE GENOMIC DNA]</scope>
    <source>
        <strain evidence="12 13">B</strain>
    </source>
</reference>
<keyword evidence="2 8" id="KW-0813">Transport</keyword>
<feature type="domain" description="Potassium channel" evidence="11">
    <location>
        <begin position="603"/>
        <end position="673"/>
    </location>
</feature>
<dbReference type="PANTHER" id="PTHR11003">
    <property type="entry name" value="POTASSIUM CHANNEL, SUBFAMILY K"/>
    <property type="match status" value="1"/>
</dbReference>
<keyword evidence="4 10" id="KW-1133">Transmembrane helix</keyword>
<evidence type="ECO:0000256" key="6">
    <source>
        <dbReference type="ARBA" id="ARBA00023136"/>
    </source>
</evidence>
<evidence type="ECO:0000256" key="4">
    <source>
        <dbReference type="ARBA" id="ARBA00022989"/>
    </source>
</evidence>
<feature type="domain" description="Potassium channel" evidence="11">
    <location>
        <begin position="208"/>
        <end position="280"/>
    </location>
</feature>
<evidence type="ECO:0000256" key="1">
    <source>
        <dbReference type="ARBA" id="ARBA00004141"/>
    </source>
</evidence>
<dbReference type="OrthoDB" id="297496at2759"/>
<evidence type="ECO:0000313" key="12">
    <source>
        <dbReference type="EMBL" id="EMD34661.1"/>
    </source>
</evidence>
<feature type="transmembrane region" description="Helical" evidence="10">
    <location>
        <begin position="54"/>
        <end position="72"/>
    </location>
</feature>
<keyword evidence="5 8" id="KW-0406">Ion transport</keyword>
<dbReference type="SUPFAM" id="SSF81324">
    <property type="entry name" value="Voltage-gated potassium channels"/>
    <property type="match status" value="2"/>
</dbReference>
<dbReference type="InterPro" id="IPR013099">
    <property type="entry name" value="K_chnl_dom"/>
</dbReference>
<feature type="transmembrane region" description="Helical" evidence="10">
    <location>
        <begin position="202"/>
        <end position="225"/>
    </location>
</feature>
<comment type="similarity">
    <text evidence="8">Belongs to the two pore domain potassium channel (TC 1.A.1.8) family.</text>
</comment>
<keyword evidence="6 10" id="KW-0472">Membrane</keyword>
<feature type="transmembrane region" description="Helical" evidence="10">
    <location>
        <begin position="160"/>
        <end position="181"/>
    </location>
</feature>
<keyword evidence="3 8" id="KW-0812">Transmembrane</keyword>
<dbReference type="EMBL" id="KB445802">
    <property type="protein sequence ID" value="EMD34661.1"/>
    <property type="molecule type" value="Genomic_DNA"/>
</dbReference>
<name>M2R7J7_CERS8</name>
<dbReference type="PANTHER" id="PTHR11003:SF342">
    <property type="entry name" value="OUTWARD-RECTIFIER POTASSIUM CHANNEL TOK1"/>
    <property type="match status" value="1"/>
</dbReference>
<feature type="compositionally biased region" description="Basic and acidic residues" evidence="9">
    <location>
        <begin position="711"/>
        <end position="722"/>
    </location>
</feature>
<accession>M2R7J7</accession>
<dbReference type="Gene3D" id="1.10.287.70">
    <property type="match status" value="2"/>
</dbReference>
<sequence>MTSTTFSVPLRHYSTFSSGFYSTRTSRWLSKIRSYIFAQDDPDHFVPNYRWTPIVSGVVIPFAILLEIPGLTERWYIRTEGNTTVETRPNPVILDVGMAVSMACALIANICLVLRFLEKRVRIVTILCIAFLTVHDLINISAVTIFGVEHRFDDGFTYGQSFWITLCSTVASTFTNITLVYDFVRTPNFAESGSGLTRRQRGLVIIVIVLLAYIAFGALVNSLLLNLSFIDGLYFTTVTIETIGFGDLHPDNTASRVWICFYAVVGIINIGVVIAMCRETVLEGLEMGYRKRIRALRQRRREARRFRRWETRWRRAVEWRLRERRQPVWVSDSEDARSHDGVRFVGLPGGTAGAGEEGRFWRFVRGIRWRGHAPGGPVEDRPSRRVRGHPFGKRLNLNALSNVELEEAALEAGVPLELFLDPGPHRQQDALSVARGAPHATPTSGGRAVVDVHNVGAMLGLHGTFANDPWPPEPATPTHAQLGRMAAVLTKVALTHSGRHAHMPGHPSEDAEQRGVPEHGQPQSTQAGEGKEKEEGGHQQAHAHGHGRHLAMERYAHVPKWLREFKRGAQQTSRISYEELEETMRAEEKKAHYAKLIIAYGLFFVFWIVGSAIFSATESWSYGIAMYFCFVAFTTLGYGDYSPQTPAGRSIFVVWALFGVGTLTILVSVLQEAGSSRYKSALHSHVFDRAVRKFRQKEAREAEQVLQGHPLRQDSGDKREHPGVLQKNGGANGHPNGHATPRQPEPASQQAATERIRSVQDTARRELEALPTEIIRQARAFHDSIQYFIGAGTDEDTGDPVLTSQEGTINVPEELRKLLDEIATTENIGDRVKKEILQDDDARKTLFMLNIERALRNMIRSAERALAALADRDALIALDGQRQTSTSRVTLARFAETDHHSRSRSRSSKRTVRSHSWSRSRRRNSSPTDSMRAPSPPRPYYRNADSSSISLARQSVHEEPQAGSSSLPRSNSQWGHFKLQ</sequence>
<organism evidence="12 13">
    <name type="scientific">Ceriporiopsis subvermispora (strain B)</name>
    <name type="common">White-rot fungus</name>
    <name type="synonym">Gelatoporia subvermispora</name>
    <dbReference type="NCBI Taxonomy" id="914234"/>
    <lineage>
        <taxon>Eukaryota</taxon>
        <taxon>Fungi</taxon>
        <taxon>Dikarya</taxon>
        <taxon>Basidiomycota</taxon>
        <taxon>Agaricomycotina</taxon>
        <taxon>Agaricomycetes</taxon>
        <taxon>Polyporales</taxon>
        <taxon>Gelatoporiaceae</taxon>
        <taxon>Gelatoporia</taxon>
    </lineage>
</organism>
<dbReference type="PRINTS" id="PR01333">
    <property type="entry name" value="2POREKCHANEL"/>
</dbReference>
<dbReference type="InterPro" id="IPR003280">
    <property type="entry name" value="2pore_dom_K_chnl"/>
</dbReference>
<dbReference type="Pfam" id="PF07885">
    <property type="entry name" value="Ion_trans_2"/>
    <property type="match status" value="2"/>
</dbReference>
<protein>
    <recommendedName>
        <fullName evidence="11">Potassium channel domain-containing protein</fullName>
    </recommendedName>
</protein>
<feature type="transmembrane region" description="Helical" evidence="10">
    <location>
        <begin position="92"/>
        <end position="117"/>
    </location>
</feature>
<keyword evidence="13" id="KW-1185">Reference proteome</keyword>
<feature type="region of interest" description="Disordered" evidence="9">
    <location>
        <begin position="886"/>
        <end position="980"/>
    </location>
</feature>
<dbReference type="GO" id="GO:0005886">
    <property type="term" value="C:plasma membrane"/>
    <property type="evidence" value="ECO:0007669"/>
    <property type="project" value="TreeGrafter"/>
</dbReference>
<dbReference type="STRING" id="914234.M2R7J7"/>
<evidence type="ECO:0000256" key="2">
    <source>
        <dbReference type="ARBA" id="ARBA00022448"/>
    </source>
</evidence>
<dbReference type="HOGENOM" id="CLU_009214_0_0_1"/>
<feature type="compositionally biased region" description="Basic residues" evidence="9">
    <location>
        <begin position="901"/>
        <end position="924"/>
    </location>
</feature>
<evidence type="ECO:0000256" key="9">
    <source>
        <dbReference type="SAM" id="MobiDB-lite"/>
    </source>
</evidence>
<feature type="transmembrane region" description="Helical" evidence="10">
    <location>
        <begin position="124"/>
        <end position="148"/>
    </location>
</feature>
<feature type="region of interest" description="Disordered" evidence="9">
    <location>
        <begin position="702"/>
        <end position="757"/>
    </location>
</feature>
<dbReference type="GO" id="GO:0030322">
    <property type="term" value="P:stabilization of membrane potential"/>
    <property type="evidence" value="ECO:0007669"/>
    <property type="project" value="TreeGrafter"/>
</dbReference>
<proteinExistence type="inferred from homology"/>
<feature type="transmembrane region" description="Helical" evidence="10">
    <location>
        <begin position="651"/>
        <end position="670"/>
    </location>
</feature>
<dbReference type="AlphaFoldDB" id="M2R7J7"/>
<feature type="transmembrane region" description="Helical" evidence="10">
    <location>
        <begin position="593"/>
        <end position="614"/>
    </location>
</feature>
<dbReference type="GO" id="GO:0015271">
    <property type="term" value="F:outward rectifier potassium channel activity"/>
    <property type="evidence" value="ECO:0007669"/>
    <property type="project" value="TreeGrafter"/>
</dbReference>
<feature type="compositionally biased region" description="Polar residues" evidence="9">
    <location>
        <begin position="962"/>
        <end position="974"/>
    </location>
</feature>
<evidence type="ECO:0000313" key="13">
    <source>
        <dbReference type="Proteomes" id="UP000016930"/>
    </source>
</evidence>
<dbReference type="Proteomes" id="UP000016930">
    <property type="component" value="Unassembled WGS sequence"/>
</dbReference>
<evidence type="ECO:0000259" key="11">
    <source>
        <dbReference type="Pfam" id="PF07885"/>
    </source>
</evidence>
<comment type="subcellular location">
    <subcellularLocation>
        <location evidence="1">Membrane</location>
        <topology evidence="1">Multi-pass membrane protein</topology>
    </subcellularLocation>
</comment>
<keyword evidence="7 8" id="KW-0407">Ion channel</keyword>
<feature type="transmembrane region" description="Helical" evidence="10">
    <location>
        <begin position="256"/>
        <end position="277"/>
    </location>
</feature>
<evidence type="ECO:0000256" key="3">
    <source>
        <dbReference type="ARBA" id="ARBA00022692"/>
    </source>
</evidence>
<feature type="region of interest" description="Disordered" evidence="9">
    <location>
        <begin position="498"/>
        <end position="548"/>
    </location>
</feature>
<dbReference type="GO" id="GO:0022841">
    <property type="term" value="F:potassium ion leak channel activity"/>
    <property type="evidence" value="ECO:0007669"/>
    <property type="project" value="TreeGrafter"/>
</dbReference>
<feature type="compositionally biased region" description="Basic and acidic residues" evidence="9">
    <location>
        <begin position="507"/>
        <end position="517"/>
    </location>
</feature>
<feature type="compositionally biased region" description="Polar residues" evidence="9">
    <location>
        <begin position="944"/>
        <end position="953"/>
    </location>
</feature>
<evidence type="ECO:0000256" key="10">
    <source>
        <dbReference type="SAM" id="Phobius"/>
    </source>
</evidence>